<name>A0A9Q0KJE5_9MAGN</name>
<evidence type="ECO:0000256" key="3">
    <source>
        <dbReference type="ARBA" id="ARBA00009481"/>
    </source>
</evidence>
<evidence type="ECO:0000256" key="5">
    <source>
        <dbReference type="ARBA" id="ARBA00022640"/>
    </source>
</evidence>
<sequence>MSCGEESSEVNKRREKEDRHLGLQTLGFGLGIKYFKPWRINFRHDEYPHGRSIFDLCGNCGEGFLLRLQRILSNIKNNEFVEKVKSSLTCDKIVEAFCSKLKNRLLLRSLSSGKTSVVGNDNINDELDLKIASVLQSTGHCYDGSLWTDFVKPDSADRRSFQISKERRSILPVDDTSQFVSSKEADIAILEEPEHLNWYHHGRQWTDKINHVVVIVLCLSVATQDLPKSIICNGHGVNPKFLNLDVFGNGEDAHEVQFVAKKLNLSLNFLGGRDFHFFKVFIKPSVSDVLCTATAEVLAMGKFFFRSFPNCLTCKTSRHFVARVKEALANEPQPLTPEQRHNFSWEALDRVLNNTQGTSASEVVDGGLAFAHYCFTGNEFLRMATWAIPGTQNYEKQHCKDLNVEEVSAHAWVGQ</sequence>
<dbReference type="GO" id="GO:0009707">
    <property type="term" value="C:chloroplast outer membrane"/>
    <property type="evidence" value="ECO:0007669"/>
    <property type="project" value="TreeGrafter"/>
</dbReference>
<comment type="subcellular location">
    <subcellularLocation>
        <location evidence="2">Membrane</location>
    </subcellularLocation>
    <subcellularLocation>
        <location evidence="1">Plastid</location>
        <location evidence="1">Chloroplast</location>
    </subcellularLocation>
</comment>
<dbReference type="OrthoDB" id="44480at2759"/>
<reference evidence="8" key="1">
    <citation type="journal article" date="2023" name="Plant J.">
        <title>The genome of the king protea, Protea cynaroides.</title>
        <authorList>
            <person name="Chang J."/>
            <person name="Duong T.A."/>
            <person name="Schoeman C."/>
            <person name="Ma X."/>
            <person name="Roodt D."/>
            <person name="Barker N."/>
            <person name="Li Z."/>
            <person name="Van de Peer Y."/>
            <person name="Mizrachi E."/>
        </authorList>
    </citation>
    <scope>NUCLEOTIDE SEQUENCE</scope>
    <source>
        <tissue evidence="8">Young leaves</tissue>
    </source>
</reference>
<dbReference type="PANTHER" id="PTHR46132:SF6">
    <property type="entry name" value="DIGALACTOSYLDIACYLGLYCEROL SYNTHASE 1, CHLOROPLASTIC"/>
    <property type="match status" value="1"/>
</dbReference>
<evidence type="ECO:0000256" key="1">
    <source>
        <dbReference type="ARBA" id="ARBA00004229"/>
    </source>
</evidence>
<keyword evidence="6" id="KW-0808">Transferase</keyword>
<evidence type="ECO:0000313" key="9">
    <source>
        <dbReference type="Proteomes" id="UP001141806"/>
    </source>
</evidence>
<dbReference type="PANTHER" id="PTHR46132">
    <property type="entry name" value="DIGALACTOSYLDIACYLGLYCEROL SYNTHASE 2, CHLOROPLASTIC"/>
    <property type="match status" value="1"/>
</dbReference>
<protein>
    <submittedName>
        <fullName evidence="8">Uncharacterized protein</fullName>
    </submittedName>
</protein>
<organism evidence="8 9">
    <name type="scientific">Protea cynaroides</name>
    <dbReference type="NCBI Taxonomy" id="273540"/>
    <lineage>
        <taxon>Eukaryota</taxon>
        <taxon>Viridiplantae</taxon>
        <taxon>Streptophyta</taxon>
        <taxon>Embryophyta</taxon>
        <taxon>Tracheophyta</taxon>
        <taxon>Spermatophyta</taxon>
        <taxon>Magnoliopsida</taxon>
        <taxon>Proteales</taxon>
        <taxon>Proteaceae</taxon>
        <taxon>Protea</taxon>
    </lineage>
</organism>
<dbReference type="Proteomes" id="UP001141806">
    <property type="component" value="Unassembled WGS sequence"/>
</dbReference>
<dbReference type="InterPro" id="IPR044525">
    <property type="entry name" value="DGDG1/2"/>
</dbReference>
<dbReference type="GO" id="GO:0046481">
    <property type="term" value="F:digalactosyldiacylglycerol synthase activity"/>
    <property type="evidence" value="ECO:0007669"/>
    <property type="project" value="InterPro"/>
</dbReference>
<dbReference type="AlphaFoldDB" id="A0A9Q0KJE5"/>
<keyword evidence="4" id="KW-0150">Chloroplast</keyword>
<evidence type="ECO:0000256" key="6">
    <source>
        <dbReference type="ARBA" id="ARBA00022679"/>
    </source>
</evidence>
<evidence type="ECO:0000256" key="7">
    <source>
        <dbReference type="ARBA" id="ARBA00023136"/>
    </source>
</evidence>
<evidence type="ECO:0000313" key="8">
    <source>
        <dbReference type="EMBL" id="KAJ4971326.1"/>
    </source>
</evidence>
<dbReference type="GO" id="GO:0019375">
    <property type="term" value="P:galactolipid biosynthetic process"/>
    <property type="evidence" value="ECO:0007669"/>
    <property type="project" value="TreeGrafter"/>
</dbReference>
<keyword evidence="7" id="KW-0472">Membrane</keyword>
<comment type="caution">
    <text evidence="8">The sequence shown here is derived from an EMBL/GenBank/DDBJ whole genome shotgun (WGS) entry which is preliminary data.</text>
</comment>
<gene>
    <name evidence="8" type="ORF">NE237_004425</name>
</gene>
<keyword evidence="5" id="KW-0934">Plastid</keyword>
<dbReference type="EMBL" id="JAMYWD010000005">
    <property type="protein sequence ID" value="KAJ4971326.1"/>
    <property type="molecule type" value="Genomic_DNA"/>
</dbReference>
<evidence type="ECO:0000256" key="2">
    <source>
        <dbReference type="ARBA" id="ARBA00004370"/>
    </source>
</evidence>
<comment type="similarity">
    <text evidence="3">Belongs to the glycosyltransferase group 1 family. Glycosyltransferase 4 subfamily.</text>
</comment>
<accession>A0A9Q0KJE5</accession>
<keyword evidence="9" id="KW-1185">Reference proteome</keyword>
<evidence type="ECO:0000256" key="4">
    <source>
        <dbReference type="ARBA" id="ARBA00022528"/>
    </source>
</evidence>
<proteinExistence type="inferred from homology"/>